<dbReference type="GO" id="GO:0019571">
    <property type="term" value="P:D-arabinose catabolic process"/>
    <property type="evidence" value="ECO:0007669"/>
    <property type="project" value="TreeGrafter"/>
</dbReference>
<feature type="binding site" evidence="7">
    <location>
        <position position="535"/>
    </location>
    <ligand>
        <name>Mn(2+)</name>
        <dbReference type="ChEBI" id="CHEBI:29035"/>
    </ligand>
</feature>
<dbReference type="GO" id="GO:0042355">
    <property type="term" value="P:L-fucose catabolic process"/>
    <property type="evidence" value="ECO:0007669"/>
    <property type="project" value="UniProtKB-UniRule"/>
</dbReference>
<feature type="domain" description="L-fucose isomerase C-terminal" evidence="8">
    <location>
        <begin position="397"/>
        <end position="561"/>
    </location>
</feature>
<dbReference type="Pfam" id="PF02952">
    <property type="entry name" value="Fucose_iso_C"/>
    <property type="match status" value="1"/>
</dbReference>
<dbReference type="InterPro" id="IPR038391">
    <property type="entry name" value="Fucose_iso_dom1_sf"/>
</dbReference>
<sequence>MAKSRLVGKYPVIGIRPTIDGRRGIIDVRGSLEEQTMNMAKSAAKLLEENLKYSNGEKVKVIIADTTIGRVPEAAACADKFRREGVDITLTVTPCWCYGAETMDMDPMTIKGVWGFNGTERPGAVYLASVLATHAQKGLPAFGIYGHDVQNADDTEIPEDVKEKILRFGRSAIAAASMRGKSYLQIGSICMGIGGSIIDPNFIEEYLGMRVESVDEVEIIRRMTEEIYDKDEFERALKWTKEKCKEGFDKNPENVQKTREEKDKDWEFVVKMMCIIKDLMNGNENLPDGFEEEKLGHNAIAAGFQGQRQWTDFYPNCDFPEALLNTSFDWNGAREPYILATENDVLNGLGMLFGKLLTNKAQIFADVRTYWSPDAVKKATGYELEGVAKESDGFIHLINSGAACLDACGQAKDENGNGTMKAWYDVTEEDQEAILAATTWNAADNGYFRGGGYSSRFLTEAEMPVTMIRLNLVKGLGPVVQLVEGYSVKLPDEVSDKLWKRTDYTWPCTWFAPRLTGKGAFKSAYDVMNNWGANHGAISHGHIGADIITLCSILRIPVSMHNVPEEKIFRPAAWNAFGMDKEGQDYRACKAYGPMYK</sequence>
<dbReference type="InterPro" id="IPR038393">
    <property type="entry name" value="Fuc_iso_dom3_sf"/>
</dbReference>
<evidence type="ECO:0000313" key="11">
    <source>
        <dbReference type="EMBL" id="ABG83873.1"/>
    </source>
</evidence>
<dbReference type="InterPro" id="IPR012889">
    <property type="entry name" value="Fucose_isomerase_N2"/>
</dbReference>
<dbReference type="InterPro" id="IPR012888">
    <property type="entry name" value="Fucose_iso_N1"/>
</dbReference>
<dbReference type="Pfam" id="PF07881">
    <property type="entry name" value="Fucose_iso_N1"/>
    <property type="match status" value="1"/>
</dbReference>
<comment type="catalytic activity">
    <reaction evidence="7">
        <text>L-fucose = L-fuculose</text>
        <dbReference type="Rhea" id="RHEA:17233"/>
        <dbReference type="ChEBI" id="CHEBI:2181"/>
        <dbReference type="ChEBI" id="CHEBI:17617"/>
        <dbReference type="EC" id="5.3.1.25"/>
    </reaction>
</comment>
<evidence type="ECO:0000256" key="5">
    <source>
        <dbReference type="ARBA" id="ARBA00023253"/>
    </source>
</evidence>
<dbReference type="Proteomes" id="UP000001823">
    <property type="component" value="Chromosome"/>
</dbReference>
<reference evidence="11 12" key="1">
    <citation type="journal article" date="2006" name="Genome Res.">
        <title>Skewed genomic variability in strains of the toxigenic bacterial pathogen, Clostridium perfringens.</title>
        <authorList>
            <person name="Myers G.S."/>
            <person name="Rasko D.A."/>
            <person name="Cheung J.K."/>
            <person name="Ravel J."/>
            <person name="Seshadri R."/>
            <person name="Deboy R.T."/>
            <person name="Ren Q."/>
            <person name="Varga J."/>
            <person name="Awad M.M."/>
            <person name="Brinkac L.M."/>
            <person name="Daugherty S.C."/>
            <person name="Haft D.H."/>
            <person name="Dodson R.J."/>
            <person name="Madupu R."/>
            <person name="Nelson W.C."/>
            <person name="Rosovitz M.J."/>
            <person name="Sullivan S.A."/>
            <person name="Khouri H."/>
            <person name="Dimitrov G.I."/>
            <person name="Watkins K.L."/>
            <person name="Mulligan S."/>
            <person name="Benton J."/>
            <person name="Radune D."/>
            <person name="Fisher D.J."/>
            <person name="Atkins H.S."/>
            <person name="Hiscox T."/>
            <person name="Jost B.H."/>
            <person name="Billington S.J."/>
            <person name="Songer J.G."/>
            <person name="McClane B.A."/>
            <person name="Titball R.W."/>
            <person name="Rood J.I."/>
            <person name="Melville S.B."/>
            <person name="Paulsen I.T."/>
        </authorList>
    </citation>
    <scope>NUCLEOTIDE SEQUENCE [LARGE SCALE GENOMIC DNA]</scope>
    <source>
        <strain evidence="12">ATCC 13124 / DSM 756 / JCM 1290 / NCIMB 6125 / NCTC 8237 / S 107 / Type A</strain>
    </source>
</reference>
<dbReference type="UniPathway" id="UPA00563">
    <property type="reaction ID" value="UER00624"/>
</dbReference>
<dbReference type="GO" id="GO:0005737">
    <property type="term" value="C:cytoplasm"/>
    <property type="evidence" value="ECO:0007669"/>
    <property type="project" value="UniProtKB-SubCell"/>
</dbReference>
<evidence type="ECO:0000259" key="9">
    <source>
        <dbReference type="Pfam" id="PF07881"/>
    </source>
</evidence>
<feature type="binding site" evidence="7">
    <location>
        <position position="366"/>
    </location>
    <ligand>
        <name>Mn(2+)</name>
        <dbReference type="ChEBI" id="CHEBI:29035"/>
    </ligand>
</feature>
<dbReference type="EC" id="5.3.1.25" evidence="7"/>
<dbReference type="RefSeq" id="WP_003477484.1">
    <property type="nucleotide sequence ID" value="NC_008261.1"/>
</dbReference>
<feature type="active site" description="Proton acceptor" evidence="7">
    <location>
        <position position="366"/>
    </location>
</feature>
<dbReference type="CDD" id="cd03556">
    <property type="entry name" value="L-fucose_isomerase"/>
    <property type="match status" value="1"/>
</dbReference>
<dbReference type="KEGG" id="cpf:CPF_1048"/>
<dbReference type="Pfam" id="PF07882">
    <property type="entry name" value="Fucose_iso_N2"/>
    <property type="match status" value="1"/>
</dbReference>
<dbReference type="Gene3D" id="3.20.14.10">
    <property type="entry name" value="L-fucose/L-arabinose isomerase, C-terminal"/>
    <property type="match status" value="1"/>
</dbReference>
<dbReference type="InterPro" id="IPR015888">
    <property type="entry name" value="Fuc_isomerase_C"/>
</dbReference>
<keyword evidence="4 7" id="KW-0413">Isomerase</keyword>
<feature type="domain" description="L-fucose isomerase N-terminal-2" evidence="10">
    <location>
        <begin position="181"/>
        <end position="359"/>
    </location>
</feature>
<keyword evidence="1 7" id="KW-0963">Cytoplasm</keyword>
<dbReference type="InterPro" id="IPR005763">
    <property type="entry name" value="Fucose_isomerase"/>
</dbReference>
<dbReference type="SUPFAM" id="SSF50443">
    <property type="entry name" value="FucI/AraA C-terminal domain-like"/>
    <property type="match status" value="1"/>
</dbReference>
<keyword evidence="12" id="KW-1185">Reference proteome</keyword>
<feature type="domain" description="L-fucose isomerase N-terminal-1" evidence="9">
    <location>
        <begin position="11"/>
        <end position="180"/>
    </location>
</feature>
<evidence type="ECO:0000256" key="2">
    <source>
        <dbReference type="ARBA" id="ARBA00022723"/>
    </source>
</evidence>
<dbReference type="NCBIfam" id="NF008220">
    <property type="entry name" value="PRK10991.1"/>
    <property type="match status" value="1"/>
</dbReference>
<keyword evidence="2 7" id="KW-0479">Metal-binding</keyword>
<comment type="function">
    <text evidence="7">Converts the aldose L-fucose into the corresponding ketose L-fuculose.</text>
</comment>
<dbReference type="GO" id="GO:0030145">
    <property type="term" value="F:manganese ion binding"/>
    <property type="evidence" value="ECO:0007669"/>
    <property type="project" value="UniProtKB-UniRule"/>
</dbReference>
<dbReference type="eggNOG" id="COG2407">
    <property type="taxonomic scope" value="Bacteria"/>
</dbReference>
<protein>
    <recommendedName>
        <fullName evidence="7">L-fucose isomerase</fullName>
        <shortName evidence="7">FucIase</shortName>
        <ecNumber evidence="7">5.3.1.25</ecNumber>
    </recommendedName>
    <alternativeName>
        <fullName evidence="7">6-deoxy-L-galactose isomerase</fullName>
    </alternativeName>
</protein>
<dbReference type="InterPro" id="IPR038392">
    <property type="entry name" value="Fucose_isomerase_dom2_sf"/>
</dbReference>
<dbReference type="STRING" id="195103.CPF_1048"/>
<dbReference type="HAMAP" id="MF_01254">
    <property type="entry name" value="Fucose_iso"/>
    <property type="match status" value="1"/>
</dbReference>
<evidence type="ECO:0000259" key="8">
    <source>
        <dbReference type="Pfam" id="PF02952"/>
    </source>
</evidence>
<evidence type="ECO:0000256" key="6">
    <source>
        <dbReference type="ARBA" id="ARBA00023277"/>
    </source>
</evidence>
<evidence type="ECO:0000256" key="4">
    <source>
        <dbReference type="ARBA" id="ARBA00023235"/>
    </source>
</evidence>
<dbReference type="PANTHER" id="PTHR37840">
    <property type="entry name" value="L-FUCOSE ISOMERASE"/>
    <property type="match status" value="1"/>
</dbReference>
<dbReference type="SUPFAM" id="SSF53743">
    <property type="entry name" value="FucI/AraA N-terminal and middle domains"/>
    <property type="match status" value="1"/>
</dbReference>
<comment type="cofactor">
    <cofactor evidence="7">
        <name>Mn(2+)</name>
        <dbReference type="ChEBI" id="CHEBI:29035"/>
    </cofactor>
</comment>
<comment type="similarity">
    <text evidence="7">Belongs to the L-fucose isomerase family.</text>
</comment>
<dbReference type="NCBIfam" id="TIGR01089">
    <property type="entry name" value="fucI"/>
    <property type="match status" value="1"/>
</dbReference>
<dbReference type="EMBL" id="CP000246">
    <property type="protein sequence ID" value="ABG83873.1"/>
    <property type="molecule type" value="Genomic_DNA"/>
</dbReference>
<dbReference type="InterPro" id="IPR009015">
    <property type="entry name" value="Fucose_isomerase_N/cen_sf"/>
</dbReference>
<dbReference type="InterPro" id="IPR004216">
    <property type="entry name" value="Fuc/Ara_isomerase_C"/>
</dbReference>
<gene>
    <name evidence="7 11" type="primary">fucI</name>
    <name evidence="11" type="ordered locus">CPF_1048</name>
</gene>
<dbReference type="PaxDb" id="195103-CPF_1048"/>
<feature type="binding site" evidence="7">
    <location>
        <position position="342"/>
    </location>
    <ligand>
        <name>Mn(2+)</name>
        <dbReference type="ChEBI" id="CHEBI:29035"/>
    </ligand>
</feature>
<dbReference type="Gene3D" id="3.40.50.1070">
    <property type="match status" value="1"/>
</dbReference>
<proteinExistence type="inferred from homology"/>
<accession>A0A0H2YSA0</accession>
<evidence type="ECO:0000259" key="10">
    <source>
        <dbReference type="Pfam" id="PF07882"/>
    </source>
</evidence>
<organism evidence="11 12">
    <name type="scientific">Clostridium perfringens (strain ATCC 13124 / DSM 756 / JCM 1290 / NCIMB 6125 / NCTC 8237 / Type A)</name>
    <dbReference type="NCBI Taxonomy" id="195103"/>
    <lineage>
        <taxon>Bacteria</taxon>
        <taxon>Bacillati</taxon>
        <taxon>Bacillota</taxon>
        <taxon>Clostridia</taxon>
        <taxon>Eubacteriales</taxon>
        <taxon>Clostridiaceae</taxon>
        <taxon>Clostridium</taxon>
    </lineage>
</organism>
<feature type="active site" description="Proton acceptor" evidence="7">
    <location>
        <position position="342"/>
    </location>
</feature>
<name>A0A0H2YSA0_CLOP1</name>
<dbReference type="GO" id="GO:0008790">
    <property type="term" value="F:arabinose isomerase activity"/>
    <property type="evidence" value="ECO:0007669"/>
    <property type="project" value="TreeGrafter"/>
</dbReference>
<keyword evidence="5 7" id="KW-0294">Fucose metabolism</keyword>
<dbReference type="PANTHER" id="PTHR37840:SF1">
    <property type="entry name" value="L-FUCOSE ISOMERASE"/>
    <property type="match status" value="1"/>
</dbReference>
<comment type="subcellular location">
    <subcellularLocation>
        <location evidence="7">Cytoplasm</location>
    </subcellularLocation>
</comment>
<keyword evidence="6 7" id="KW-0119">Carbohydrate metabolism</keyword>
<evidence type="ECO:0000313" key="12">
    <source>
        <dbReference type="Proteomes" id="UP000001823"/>
    </source>
</evidence>
<dbReference type="HOGENOM" id="CLU_033326_1_0_9"/>
<keyword evidence="3 7" id="KW-0464">Manganese</keyword>
<dbReference type="Gene3D" id="3.40.275.10">
    <property type="entry name" value="L-fucose Isomerase, Chain A, domain 2"/>
    <property type="match status" value="1"/>
</dbReference>
<evidence type="ECO:0000256" key="1">
    <source>
        <dbReference type="ARBA" id="ARBA00022490"/>
    </source>
</evidence>
<comment type="pathway">
    <text evidence="7">Carbohydrate degradation; L-fucose degradation; L-lactaldehyde and glycerone phosphate from L-fucose: step 1/3.</text>
</comment>
<dbReference type="AlphaFoldDB" id="A0A0H2YSA0"/>
<dbReference type="GO" id="GO:0008736">
    <property type="term" value="F:L-fucose isomerase activity"/>
    <property type="evidence" value="ECO:0007669"/>
    <property type="project" value="UniProtKB-UniRule"/>
</dbReference>
<evidence type="ECO:0000256" key="7">
    <source>
        <dbReference type="HAMAP-Rule" id="MF_01254"/>
    </source>
</evidence>
<evidence type="ECO:0000256" key="3">
    <source>
        <dbReference type="ARBA" id="ARBA00023211"/>
    </source>
</evidence>